<evidence type="ECO:0000256" key="2">
    <source>
        <dbReference type="SAM" id="Phobius"/>
    </source>
</evidence>
<evidence type="ECO:0000256" key="1">
    <source>
        <dbReference type="SAM" id="MobiDB-lite"/>
    </source>
</evidence>
<accession>A0A818S2G7</accession>
<reference evidence="4" key="1">
    <citation type="submission" date="2021-02" db="EMBL/GenBank/DDBJ databases">
        <authorList>
            <person name="Nowell W R."/>
        </authorList>
    </citation>
    <scope>NUCLEOTIDE SEQUENCE</scope>
</reference>
<comment type="caution">
    <text evidence="4">The sequence shown here is derived from an EMBL/GenBank/DDBJ whole genome shotgun (WGS) entry which is preliminary data.</text>
</comment>
<feature type="compositionally biased region" description="Pro residues" evidence="1">
    <location>
        <begin position="73"/>
        <end position="93"/>
    </location>
</feature>
<evidence type="ECO:0000313" key="5">
    <source>
        <dbReference type="Proteomes" id="UP000663844"/>
    </source>
</evidence>
<dbReference type="Proteomes" id="UP000663845">
    <property type="component" value="Unassembled WGS sequence"/>
</dbReference>
<gene>
    <name evidence="3" type="ORF">JYZ213_LOCUS20428</name>
    <name evidence="4" type="ORF">OXD698_LOCUS9528</name>
</gene>
<keyword evidence="2" id="KW-1133">Transmembrane helix</keyword>
<name>A0A818S2G7_9BILA</name>
<evidence type="ECO:0000313" key="3">
    <source>
        <dbReference type="EMBL" id="CAF1083535.1"/>
    </source>
</evidence>
<feature type="region of interest" description="Disordered" evidence="1">
    <location>
        <begin position="57"/>
        <end position="93"/>
    </location>
</feature>
<keyword evidence="2" id="KW-0812">Transmembrane</keyword>
<sequence>MSSISCYNITNYYDPRCSHGSNSILLLLPVLTICIVLCFLLLFIYFKQRYRNRIGLEQNSNVQENENNSESSDPPPPYSVYVESPPPPPYYSK</sequence>
<dbReference type="AlphaFoldDB" id="A0A818S2G7"/>
<feature type="transmembrane region" description="Helical" evidence="2">
    <location>
        <begin position="24"/>
        <end position="46"/>
    </location>
</feature>
<feature type="compositionally biased region" description="Low complexity" evidence="1">
    <location>
        <begin position="57"/>
        <end position="72"/>
    </location>
</feature>
<protein>
    <submittedName>
        <fullName evidence="4">Uncharacterized protein</fullName>
    </submittedName>
</protein>
<dbReference type="Proteomes" id="UP000663844">
    <property type="component" value="Unassembled WGS sequence"/>
</dbReference>
<organism evidence="4 5">
    <name type="scientific">Adineta steineri</name>
    <dbReference type="NCBI Taxonomy" id="433720"/>
    <lineage>
        <taxon>Eukaryota</taxon>
        <taxon>Metazoa</taxon>
        <taxon>Spiralia</taxon>
        <taxon>Gnathifera</taxon>
        <taxon>Rotifera</taxon>
        <taxon>Eurotatoria</taxon>
        <taxon>Bdelloidea</taxon>
        <taxon>Adinetida</taxon>
        <taxon>Adinetidae</taxon>
        <taxon>Adineta</taxon>
    </lineage>
</organism>
<dbReference type="EMBL" id="CAJOAZ010000484">
    <property type="protein sequence ID" value="CAF3659887.1"/>
    <property type="molecule type" value="Genomic_DNA"/>
</dbReference>
<evidence type="ECO:0000313" key="4">
    <source>
        <dbReference type="EMBL" id="CAF3659887.1"/>
    </source>
</evidence>
<proteinExistence type="predicted"/>
<keyword evidence="2" id="KW-0472">Membrane</keyword>
<dbReference type="EMBL" id="CAJNOG010000215">
    <property type="protein sequence ID" value="CAF1083535.1"/>
    <property type="molecule type" value="Genomic_DNA"/>
</dbReference>